<evidence type="ECO:0000313" key="1">
    <source>
        <dbReference type="EMBL" id="CAB1417244.1"/>
    </source>
</evidence>
<accession>A0A9N7YAH7</accession>
<name>A0A9N7YAH7_PLEPL</name>
<keyword evidence="2" id="KW-1185">Reference proteome</keyword>
<gene>
    <name evidence="1" type="ORF">PLEPLA_LOCUS5046</name>
</gene>
<evidence type="ECO:0000313" key="2">
    <source>
        <dbReference type="Proteomes" id="UP001153269"/>
    </source>
</evidence>
<reference evidence="1" key="1">
    <citation type="submission" date="2020-03" db="EMBL/GenBank/DDBJ databases">
        <authorList>
            <person name="Weist P."/>
        </authorList>
    </citation>
    <scope>NUCLEOTIDE SEQUENCE</scope>
</reference>
<dbReference type="AlphaFoldDB" id="A0A9N7YAH7"/>
<organism evidence="1 2">
    <name type="scientific">Pleuronectes platessa</name>
    <name type="common">European plaice</name>
    <dbReference type="NCBI Taxonomy" id="8262"/>
    <lineage>
        <taxon>Eukaryota</taxon>
        <taxon>Metazoa</taxon>
        <taxon>Chordata</taxon>
        <taxon>Craniata</taxon>
        <taxon>Vertebrata</taxon>
        <taxon>Euteleostomi</taxon>
        <taxon>Actinopterygii</taxon>
        <taxon>Neopterygii</taxon>
        <taxon>Teleostei</taxon>
        <taxon>Neoteleostei</taxon>
        <taxon>Acanthomorphata</taxon>
        <taxon>Carangaria</taxon>
        <taxon>Pleuronectiformes</taxon>
        <taxon>Pleuronectoidei</taxon>
        <taxon>Pleuronectidae</taxon>
        <taxon>Pleuronectes</taxon>
    </lineage>
</organism>
<sequence>MAGEKERYLRHTSDHPLARMQGLSLQQKRSKRWLRRASSSPPVAPGELQLSCLKRTVPIVSVLTTTSPAKTVNNALDYIYSCSGYWQQELTILQDQLLYRPGVVAI</sequence>
<dbReference type="EMBL" id="CADEAL010000256">
    <property type="protein sequence ID" value="CAB1417244.1"/>
    <property type="molecule type" value="Genomic_DNA"/>
</dbReference>
<proteinExistence type="predicted"/>
<comment type="caution">
    <text evidence="1">The sequence shown here is derived from an EMBL/GenBank/DDBJ whole genome shotgun (WGS) entry which is preliminary data.</text>
</comment>
<protein>
    <submittedName>
        <fullName evidence="1">Uncharacterized protein</fullName>
    </submittedName>
</protein>
<dbReference type="Proteomes" id="UP001153269">
    <property type="component" value="Unassembled WGS sequence"/>
</dbReference>